<evidence type="ECO:0000313" key="5">
    <source>
        <dbReference type="EMBL" id="KAK8537673.1"/>
    </source>
</evidence>
<dbReference type="Pfam" id="PF00685">
    <property type="entry name" value="Sulfotransfer_1"/>
    <property type="match status" value="1"/>
</dbReference>
<feature type="domain" description="Sulfotransferase" evidence="4">
    <location>
        <begin position="45"/>
        <end position="282"/>
    </location>
</feature>
<comment type="similarity">
    <text evidence="1 3">Belongs to the sulfotransferase 1 family.</text>
</comment>
<organism evidence="5 6">
    <name type="scientific">Hibiscus sabdariffa</name>
    <name type="common">roselle</name>
    <dbReference type="NCBI Taxonomy" id="183260"/>
    <lineage>
        <taxon>Eukaryota</taxon>
        <taxon>Viridiplantae</taxon>
        <taxon>Streptophyta</taxon>
        <taxon>Embryophyta</taxon>
        <taxon>Tracheophyta</taxon>
        <taxon>Spermatophyta</taxon>
        <taxon>Magnoliopsida</taxon>
        <taxon>eudicotyledons</taxon>
        <taxon>Gunneridae</taxon>
        <taxon>Pentapetalae</taxon>
        <taxon>rosids</taxon>
        <taxon>malvids</taxon>
        <taxon>Malvales</taxon>
        <taxon>Malvaceae</taxon>
        <taxon>Malvoideae</taxon>
        <taxon>Hibiscus</taxon>
    </lineage>
</organism>
<dbReference type="SUPFAM" id="SSF52540">
    <property type="entry name" value="P-loop containing nucleoside triphosphate hydrolases"/>
    <property type="match status" value="1"/>
</dbReference>
<sequence length="287" mass="32988">MIPALPKRKSWGILEDYFQYQVFWLHPTFLKGVVSAQQKLQAQSTDIMLCNLPKTGTTWLKSLIFAIVTRASFDDSTSPLLSKMPHELVPFMELYHADFPMYRDLGVPVLATHVPYPSLPRSILDSGCKIVYICRNPKDSFVSLYHFNTTILTSRNLQPLGLDEAFEMFCEGVSFYGPYWDHVLGDEEMKDDTVLYAKKLAEFICHPFSSEEHQQEVPEKIVKMCSFENLSNLEANRSEKRGIVQNKMYFRKGKVGDWTNCLTSEMAERLDRITQQKLSGSGLSIRF</sequence>
<evidence type="ECO:0000313" key="6">
    <source>
        <dbReference type="Proteomes" id="UP001472677"/>
    </source>
</evidence>
<evidence type="ECO:0000256" key="2">
    <source>
        <dbReference type="ARBA" id="ARBA00022679"/>
    </source>
</evidence>
<accession>A0ABR2DFG3</accession>
<dbReference type="EMBL" id="JBBPBM010000028">
    <property type="protein sequence ID" value="KAK8537673.1"/>
    <property type="molecule type" value="Genomic_DNA"/>
</dbReference>
<keyword evidence="2 3" id="KW-0808">Transferase</keyword>
<dbReference type="EC" id="2.8.2.-" evidence="3"/>
<dbReference type="InterPro" id="IPR000863">
    <property type="entry name" value="Sulfotransferase_dom"/>
</dbReference>
<evidence type="ECO:0000256" key="3">
    <source>
        <dbReference type="RuleBase" id="RU361155"/>
    </source>
</evidence>
<gene>
    <name evidence="5" type="ORF">V6N12_043825</name>
</gene>
<reference evidence="5 6" key="1">
    <citation type="journal article" date="2024" name="G3 (Bethesda)">
        <title>Genome assembly of Hibiscus sabdariffa L. provides insights into metabolisms of medicinal natural products.</title>
        <authorList>
            <person name="Kim T."/>
        </authorList>
    </citation>
    <scope>NUCLEOTIDE SEQUENCE [LARGE SCALE GENOMIC DNA]</scope>
    <source>
        <strain evidence="5">TK-2024</strain>
        <tissue evidence="5">Old leaves</tissue>
    </source>
</reference>
<comment type="caution">
    <text evidence="5">The sequence shown here is derived from an EMBL/GenBank/DDBJ whole genome shotgun (WGS) entry which is preliminary data.</text>
</comment>
<evidence type="ECO:0000256" key="1">
    <source>
        <dbReference type="ARBA" id="ARBA00005771"/>
    </source>
</evidence>
<protein>
    <recommendedName>
        <fullName evidence="3">Sulfotransferase</fullName>
        <ecNumber evidence="3">2.8.2.-</ecNumber>
    </recommendedName>
</protein>
<dbReference type="Proteomes" id="UP001472677">
    <property type="component" value="Unassembled WGS sequence"/>
</dbReference>
<keyword evidence="6" id="KW-1185">Reference proteome</keyword>
<name>A0ABR2DFG3_9ROSI</name>
<dbReference type="PANTHER" id="PTHR11783">
    <property type="entry name" value="SULFOTRANSFERASE SULT"/>
    <property type="match status" value="1"/>
</dbReference>
<proteinExistence type="inferred from homology"/>
<dbReference type="InterPro" id="IPR027417">
    <property type="entry name" value="P-loop_NTPase"/>
</dbReference>
<evidence type="ECO:0000259" key="4">
    <source>
        <dbReference type="Pfam" id="PF00685"/>
    </source>
</evidence>
<dbReference type="Gene3D" id="3.40.50.300">
    <property type="entry name" value="P-loop containing nucleotide triphosphate hydrolases"/>
    <property type="match status" value="1"/>
</dbReference>